<comment type="caution">
    <text evidence="3">The sequence shown here is derived from an EMBL/GenBank/DDBJ whole genome shotgun (WGS) entry which is preliminary data.</text>
</comment>
<evidence type="ECO:0000313" key="3">
    <source>
        <dbReference type="EMBL" id="KRM91182.1"/>
    </source>
</evidence>
<sequence>MQTRLKRNQGKKHHKVTFIMLIISLIFLVILGLYLYRQTQQKATINHPKTSQTRKPDKKIKTKPKNNHDATNKNIPTNRSTSNQAIPEAMQGTWYPADDENISGLNGYLQINNETLTWTIAAPQQEQGTYVFKIDRDGTGYNLTPQGSAPFENSSYLIERQDADTITLAFHGGTARFSKNPNPDTVNNNQESEQSQVPDDYLVSKNNPGPYEVVSGKDDNTVIVRNTETGEEIEKPVVHNPDWDYVHDRPIEYN</sequence>
<dbReference type="EMBL" id="AYZI01000007">
    <property type="protein sequence ID" value="KRM91182.1"/>
    <property type="molecule type" value="Genomic_DNA"/>
</dbReference>
<dbReference type="Proteomes" id="UP000051586">
    <property type="component" value="Unassembled WGS sequence"/>
</dbReference>
<feature type="compositionally biased region" description="Polar residues" evidence="1">
    <location>
        <begin position="177"/>
        <end position="197"/>
    </location>
</feature>
<dbReference type="RefSeq" id="WP_009166657.1">
    <property type="nucleotide sequence ID" value="NZ_AYZI01000007.1"/>
</dbReference>
<dbReference type="STRING" id="1423745.GCA_001311215_00900"/>
<feature type="region of interest" description="Disordered" evidence="1">
    <location>
        <begin position="175"/>
        <end position="213"/>
    </location>
</feature>
<feature type="region of interest" description="Disordered" evidence="1">
    <location>
        <begin position="46"/>
        <end position="86"/>
    </location>
</feature>
<evidence type="ECO:0000256" key="1">
    <source>
        <dbReference type="SAM" id="MobiDB-lite"/>
    </source>
</evidence>
<proteinExistence type="predicted"/>
<organism evidence="3 4">
    <name type="scientific">Fructilactobacillus florum DSM 22689 = JCM 16035</name>
    <dbReference type="NCBI Taxonomy" id="1423745"/>
    <lineage>
        <taxon>Bacteria</taxon>
        <taxon>Bacillati</taxon>
        <taxon>Bacillota</taxon>
        <taxon>Bacilli</taxon>
        <taxon>Lactobacillales</taxon>
        <taxon>Lactobacillaceae</taxon>
        <taxon>Fructilactobacillus</taxon>
    </lineage>
</organism>
<evidence type="ECO:0000256" key="2">
    <source>
        <dbReference type="SAM" id="Phobius"/>
    </source>
</evidence>
<dbReference type="PATRIC" id="fig|1423745.4.peg.1175"/>
<protein>
    <submittedName>
        <fullName evidence="3">Uncharacterized protein</fullName>
    </submittedName>
</protein>
<evidence type="ECO:0000313" key="4">
    <source>
        <dbReference type="Proteomes" id="UP000051586"/>
    </source>
</evidence>
<dbReference type="AlphaFoldDB" id="A0A0R2CHP1"/>
<feature type="compositionally biased region" description="Basic residues" evidence="1">
    <location>
        <begin position="56"/>
        <end position="65"/>
    </location>
</feature>
<feature type="compositionally biased region" description="Polar residues" evidence="1">
    <location>
        <begin position="72"/>
        <end position="85"/>
    </location>
</feature>
<accession>A0A0R2CHP1</accession>
<keyword evidence="2" id="KW-0472">Membrane</keyword>
<gene>
    <name evidence="3" type="ORF">FC87_GL001110</name>
</gene>
<name>A0A0R2CHP1_9LACO</name>
<feature type="transmembrane region" description="Helical" evidence="2">
    <location>
        <begin position="16"/>
        <end position="36"/>
    </location>
</feature>
<keyword evidence="2" id="KW-1133">Transmembrane helix</keyword>
<keyword evidence="2" id="KW-0812">Transmembrane</keyword>
<reference evidence="3 4" key="1">
    <citation type="journal article" date="2015" name="Genome Announc.">
        <title>Expanding the biotechnology potential of lactobacilli through comparative genomics of 213 strains and associated genera.</title>
        <authorList>
            <person name="Sun Z."/>
            <person name="Harris H.M."/>
            <person name="McCann A."/>
            <person name="Guo C."/>
            <person name="Argimon S."/>
            <person name="Zhang W."/>
            <person name="Yang X."/>
            <person name="Jeffery I.B."/>
            <person name="Cooney J.C."/>
            <person name="Kagawa T.F."/>
            <person name="Liu W."/>
            <person name="Song Y."/>
            <person name="Salvetti E."/>
            <person name="Wrobel A."/>
            <person name="Rasinkangas P."/>
            <person name="Parkhill J."/>
            <person name="Rea M.C."/>
            <person name="O'Sullivan O."/>
            <person name="Ritari J."/>
            <person name="Douillard F.P."/>
            <person name="Paul Ross R."/>
            <person name="Yang R."/>
            <person name="Briner A.E."/>
            <person name="Felis G.E."/>
            <person name="de Vos W.M."/>
            <person name="Barrangou R."/>
            <person name="Klaenhammer T.R."/>
            <person name="Caufield P.W."/>
            <person name="Cui Y."/>
            <person name="Zhang H."/>
            <person name="O'Toole P.W."/>
        </authorList>
    </citation>
    <scope>NUCLEOTIDE SEQUENCE [LARGE SCALE GENOMIC DNA]</scope>
    <source>
        <strain evidence="3 4">DSM 22689</strain>
    </source>
</reference>